<keyword evidence="4" id="KW-0548">Nucleotidyltransferase</keyword>
<dbReference type="AlphaFoldDB" id="A0A1T5DAC3"/>
<evidence type="ECO:0000256" key="5">
    <source>
        <dbReference type="ARBA" id="ARBA00022723"/>
    </source>
</evidence>
<dbReference type="RefSeq" id="WP_079683808.1">
    <property type="nucleotide sequence ID" value="NZ_FUYQ01000017.1"/>
</dbReference>
<comment type="similarity">
    <text evidence="11">Belongs to the tRNA nucleotidyltransferase/poly(A) polymerase family.</text>
</comment>
<evidence type="ECO:0000256" key="6">
    <source>
        <dbReference type="ARBA" id="ARBA00022741"/>
    </source>
</evidence>
<keyword evidence="6" id="KW-0547">Nucleotide-binding</keyword>
<dbReference type="EMBL" id="FUYQ01000017">
    <property type="protein sequence ID" value="SKB68556.1"/>
    <property type="molecule type" value="Genomic_DNA"/>
</dbReference>
<keyword evidence="8" id="KW-0067">ATP-binding</keyword>
<keyword evidence="7" id="KW-0692">RNA repair</keyword>
<dbReference type="InterPro" id="IPR050124">
    <property type="entry name" value="tRNA_CCA-adding_enzyme"/>
</dbReference>
<keyword evidence="2 11" id="KW-0808">Transferase</keyword>
<name>A0A1T5DAC3_9BACT</name>
<gene>
    <name evidence="15" type="ORF">SAMN05660349_02348</name>
</gene>
<organism evidence="15 16">
    <name type="scientific">Parabacteroides chartae</name>
    <dbReference type="NCBI Taxonomy" id="1037355"/>
    <lineage>
        <taxon>Bacteria</taxon>
        <taxon>Pseudomonadati</taxon>
        <taxon>Bacteroidota</taxon>
        <taxon>Bacteroidia</taxon>
        <taxon>Bacteroidales</taxon>
        <taxon>Tannerellaceae</taxon>
        <taxon>Parabacteroides</taxon>
    </lineage>
</organism>
<evidence type="ECO:0000313" key="16">
    <source>
        <dbReference type="Proteomes" id="UP000190852"/>
    </source>
</evidence>
<dbReference type="Pfam" id="PF12627">
    <property type="entry name" value="PolyA_pol_RNAbd"/>
    <property type="match status" value="1"/>
</dbReference>
<sequence length="477" mass="54112">MYIDKEVIDKHLSSRTFRQVSEAADELGLEAYVIGGYVRDIFLRRPSKDIDIVAVGSGIELAKAVAQKMGRNAHLSVFKNFGTAQVKLGDIELEFVGARKESYTRDSRKPIVEDGTLEDDQNRRDFTINALALCLNASRYGELVDPFDGLGDMDRLTIRTPLDPDITFSDDPLRMMRAVRFATQLGFDIDPVTFEAIERNKERIDIISRERIIDELNKIILSPRPSVGFVLLDACGLLPIIFPELHALKGVETKEGIGHKDNFSHTLMVLDNLSRNTDNLWLRWSALLHDIAKPATKRFDQRLGWTFHNHNFIGEKMLPGIFRRMKLPLNEKMKYVQKMVSLHMRPIALADDEVTDSAIRRLLFDAGDDIDDLMKLCEADITSKNPEKVRKFLNNFRLVREKLTAIEEKDRVRNFQPPVSGEEIMEVFGLGPCAQVGAIKSSIKDAILDGVIPNEYDAAYKYMMKKAEAMGLKPVTK</sequence>
<evidence type="ECO:0000256" key="3">
    <source>
        <dbReference type="ARBA" id="ARBA00022694"/>
    </source>
</evidence>
<dbReference type="InterPro" id="IPR003607">
    <property type="entry name" value="HD/PDEase_dom"/>
</dbReference>
<proteinExistence type="inferred from homology"/>
<feature type="domain" description="HD" evidence="13">
    <location>
        <begin position="263"/>
        <end position="356"/>
    </location>
</feature>
<dbReference type="InterPro" id="IPR032828">
    <property type="entry name" value="PolyA_RNA-bd"/>
</dbReference>
<accession>A0A1T5DAC3</accession>
<evidence type="ECO:0000259" key="13">
    <source>
        <dbReference type="Pfam" id="PF01966"/>
    </source>
</evidence>
<dbReference type="InterPro" id="IPR043519">
    <property type="entry name" value="NT_sf"/>
</dbReference>
<dbReference type="CDD" id="cd00077">
    <property type="entry name" value="HDc"/>
    <property type="match status" value="1"/>
</dbReference>
<dbReference type="Gene3D" id="3.30.460.10">
    <property type="entry name" value="Beta Polymerase, domain 2"/>
    <property type="match status" value="1"/>
</dbReference>
<dbReference type="FunFam" id="1.10.3090.10:FF:000002">
    <property type="entry name" value="CCA tRNA nucleotidyltransferase"/>
    <property type="match status" value="1"/>
</dbReference>
<dbReference type="PANTHER" id="PTHR47545:SF1">
    <property type="entry name" value="MULTIFUNCTIONAL CCA PROTEIN"/>
    <property type="match status" value="1"/>
</dbReference>
<evidence type="ECO:0000256" key="8">
    <source>
        <dbReference type="ARBA" id="ARBA00022840"/>
    </source>
</evidence>
<evidence type="ECO:0000259" key="14">
    <source>
        <dbReference type="Pfam" id="PF12627"/>
    </source>
</evidence>
<dbReference type="PANTHER" id="PTHR47545">
    <property type="entry name" value="MULTIFUNCTIONAL CCA PROTEIN"/>
    <property type="match status" value="1"/>
</dbReference>
<dbReference type="FunFam" id="3.30.460.10:FF:000033">
    <property type="entry name" value="Poly A polymerase head domain protein"/>
    <property type="match status" value="1"/>
</dbReference>
<dbReference type="GO" id="GO:0003723">
    <property type="term" value="F:RNA binding"/>
    <property type="evidence" value="ECO:0007669"/>
    <property type="project" value="UniProtKB-KW"/>
</dbReference>
<evidence type="ECO:0000256" key="2">
    <source>
        <dbReference type="ARBA" id="ARBA00022679"/>
    </source>
</evidence>
<dbReference type="Pfam" id="PF01966">
    <property type="entry name" value="HD"/>
    <property type="match status" value="1"/>
</dbReference>
<protein>
    <submittedName>
        <fullName evidence="15">Poly(A) polymerase</fullName>
    </submittedName>
</protein>
<comment type="cofactor">
    <cofactor evidence="1">
        <name>Mg(2+)</name>
        <dbReference type="ChEBI" id="CHEBI:18420"/>
    </cofactor>
</comment>
<keyword evidence="16" id="KW-1185">Reference proteome</keyword>
<dbReference type="GO" id="GO:0008033">
    <property type="term" value="P:tRNA processing"/>
    <property type="evidence" value="ECO:0007669"/>
    <property type="project" value="UniProtKB-KW"/>
</dbReference>
<dbReference type="Pfam" id="PF01743">
    <property type="entry name" value="PolyA_pol"/>
    <property type="match status" value="1"/>
</dbReference>
<dbReference type="GO" id="GO:0005524">
    <property type="term" value="F:ATP binding"/>
    <property type="evidence" value="ECO:0007669"/>
    <property type="project" value="UniProtKB-KW"/>
</dbReference>
<dbReference type="GO" id="GO:0042245">
    <property type="term" value="P:RNA repair"/>
    <property type="evidence" value="ECO:0007669"/>
    <property type="project" value="UniProtKB-KW"/>
</dbReference>
<evidence type="ECO:0000256" key="9">
    <source>
        <dbReference type="ARBA" id="ARBA00022842"/>
    </source>
</evidence>
<dbReference type="SUPFAM" id="SSF81301">
    <property type="entry name" value="Nucleotidyltransferase"/>
    <property type="match status" value="1"/>
</dbReference>
<keyword evidence="10 11" id="KW-0694">RNA-binding</keyword>
<evidence type="ECO:0000256" key="1">
    <source>
        <dbReference type="ARBA" id="ARBA00001946"/>
    </source>
</evidence>
<dbReference type="CDD" id="cd05398">
    <property type="entry name" value="NT_ClassII-CCAase"/>
    <property type="match status" value="1"/>
</dbReference>
<dbReference type="InterPro" id="IPR006674">
    <property type="entry name" value="HD_domain"/>
</dbReference>
<evidence type="ECO:0000256" key="10">
    <source>
        <dbReference type="ARBA" id="ARBA00022884"/>
    </source>
</evidence>
<evidence type="ECO:0000256" key="7">
    <source>
        <dbReference type="ARBA" id="ARBA00022800"/>
    </source>
</evidence>
<feature type="domain" description="tRNA nucleotidyltransferase/poly(A) polymerase RNA and SrmB- binding" evidence="14">
    <location>
        <begin position="186"/>
        <end position="247"/>
    </location>
</feature>
<keyword evidence="3" id="KW-0819">tRNA processing</keyword>
<dbReference type="SUPFAM" id="SSF81891">
    <property type="entry name" value="Poly A polymerase C-terminal region-like"/>
    <property type="match status" value="1"/>
</dbReference>
<dbReference type="GO" id="GO:0046872">
    <property type="term" value="F:metal ion binding"/>
    <property type="evidence" value="ECO:0007669"/>
    <property type="project" value="UniProtKB-KW"/>
</dbReference>
<evidence type="ECO:0000256" key="11">
    <source>
        <dbReference type="RuleBase" id="RU003953"/>
    </source>
</evidence>
<reference evidence="16" key="1">
    <citation type="submission" date="2017-02" db="EMBL/GenBank/DDBJ databases">
        <authorList>
            <person name="Varghese N."/>
            <person name="Submissions S."/>
        </authorList>
    </citation>
    <scope>NUCLEOTIDE SEQUENCE [LARGE SCALE GENOMIC DNA]</scope>
    <source>
        <strain evidence="16">DSM 24967</strain>
    </source>
</reference>
<evidence type="ECO:0000256" key="4">
    <source>
        <dbReference type="ARBA" id="ARBA00022695"/>
    </source>
</evidence>
<dbReference type="Gene3D" id="1.10.3090.10">
    <property type="entry name" value="cca-adding enzyme, domain 2"/>
    <property type="match status" value="1"/>
</dbReference>
<dbReference type="InterPro" id="IPR002646">
    <property type="entry name" value="PolA_pol_head_dom"/>
</dbReference>
<evidence type="ECO:0000259" key="12">
    <source>
        <dbReference type="Pfam" id="PF01743"/>
    </source>
</evidence>
<dbReference type="GO" id="GO:0016779">
    <property type="term" value="F:nucleotidyltransferase activity"/>
    <property type="evidence" value="ECO:0007669"/>
    <property type="project" value="UniProtKB-KW"/>
</dbReference>
<keyword evidence="9" id="KW-0460">Magnesium</keyword>
<dbReference type="Proteomes" id="UP000190852">
    <property type="component" value="Unassembled WGS sequence"/>
</dbReference>
<keyword evidence="5" id="KW-0479">Metal-binding</keyword>
<evidence type="ECO:0000313" key="15">
    <source>
        <dbReference type="EMBL" id="SKB68556.1"/>
    </source>
</evidence>
<feature type="domain" description="Poly A polymerase head" evidence="12">
    <location>
        <begin position="31"/>
        <end position="159"/>
    </location>
</feature>